<reference evidence="2 3" key="1">
    <citation type="submission" date="2014-11" db="EMBL/GenBank/DDBJ databases">
        <title>Genome sequence of Flavihumibacter solisilvae 3-3.</title>
        <authorList>
            <person name="Zhou G."/>
            <person name="Li M."/>
            <person name="Wang G."/>
        </authorList>
    </citation>
    <scope>NUCLEOTIDE SEQUENCE [LARGE SCALE GENOMIC DNA]</scope>
    <source>
        <strain evidence="2 3">3-3</strain>
    </source>
</reference>
<proteinExistence type="predicted"/>
<dbReference type="Proteomes" id="UP000031408">
    <property type="component" value="Unassembled WGS sequence"/>
</dbReference>
<dbReference type="Gene3D" id="3.90.1150.200">
    <property type="match status" value="1"/>
</dbReference>
<dbReference type="InterPro" id="IPR014922">
    <property type="entry name" value="YdhG-like"/>
</dbReference>
<accession>A0A0C1ITJ0</accession>
<evidence type="ECO:0000259" key="1">
    <source>
        <dbReference type="Pfam" id="PF08818"/>
    </source>
</evidence>
<protein>
    <recommendedName>
        <fullName evidence="1">YdhG-like domain-containing protein</fullName>
    </recommendedName>
</protein>
<dbReference type="EMBL" id="JSVC01000017">
    <property type="protein sequence ID" value="KIC93769.1"/>
    <property type="molecule type" value="Genomic_DNA"/>
</dbReference>
<dbReference type="AlphaFoldDB" id="A0A0C1ITJ0"/>
<feature type="domain" description="YdhG-like" evidence="1">
    <location>
        <begin position="21"/>
        <end position="113"/>
    </location>
</feature>
<dbReference type="SUPFAM" id="SSF159888">
    <property type="entry name" value="YdhG-like"/>
    <property type="match status" value="1"/>
</dbReference>
<evidence type="ECO:0000313" key="2">
    <source>
        <dbReference type="EMBL" id="KIC93769.1"/>
    </source>
</evidence>
<sequence length="125" mass="14388">MERTKPESTDQYIAGYPDDVQKLLSQIRAAIRKAAPDAEEVISYGIPAFHYKGYYLIYFAGYKNHVSVYPAPRENVEFKEQLSLYKGGKGTVQFPIDKPLPLTLITRIVKFRMKENEARADKKKK</sequence>
<evidence type="ECO:0000313" key="3">
    <source>
        <dbReference type="Proteomes" id="UP000031408"/>
    </source>
</evidence>
<keyword evidence="3" id="KW-1185">Reference proteome</keyword>
<comment type="caution">
    <text evidence="2">The sequence shown here is derived from an EMBL/GenBank/DDBJ whole genome shotgun (WGS) entry which is preliminary data.</text>
</comment>
<dbReference type="RefSeq" id="WP_039141401.1">
    <property type="nucleotide sequence ID" value="NZ_JSVC01000017.1"/>
</dbReference>
<gene>
    <name evidence="2" type="ORF">OI18_15480</name>
</gene>
<dbReference type="OrthoDB" id="115213at2"/>
<dbReference type="STRING" id="1349421.OI18_15480"/>
<dbReference type="Pfam" id="PF08818">
    <property type="entry name" value="DUF1801"/>
    <property type="match status" value="1"/>
</dbReference>
<organism evidence="2 3">
    <name type="scientific">Flavihumibacter solisilvae</name>
    <dbReference type="NCBI Taxonomy" id="1349421"/>
    <lineage>
        <taxon>Bacteria</taxon>
        <taxon>Pseudomonadati</taxon>
        <taxon>Bacteroidota</taxon>
        <taxon>Chitinophagia</taxon>
        <taxon>Chitinophagales</taxon>
        <taxon>Chitinophagaceae</taxon>
        <taxon>Flavihumibacter</taxon>
    </lineage>
</organism>
<name>A0A0C1ITJ0_9BACT</name>